<dbReference type="EMBL" id="JAUQTB010000016">
    <property type="protein sequence ID" value="MDO7908425.1"/>
    <property type="molecule type" value="Genomic_DNA"/>
</dbReference>
<dbReference type="Proteomes" id="UP001240171">
    <property type="component" value="Unassembled WGS sequence"/>
</dbReference>
<feature type="region of interest" description="Disordered" evidence="1">
    <location>
        <begin position="563"/>
        <end position="619"/>
    </location>
</feature>
<evidence type="ECO:0000313" key="2">
    <source>
        <dbReference type="EMBL" id="MDO7908425.1"/>
    </source>
</evidence>
<gene>
    <name evidence="2" type="ORF">Q5741_18655</name>
</gene>
<keyword evidence="3" id="KW-1185">Reference proteome</keyword>
<feature type="compositionally biased region" description="Basic residues" evidence="1">
    <location>
        <begin position="575"/>
        <end position="587"/>
    </location>
</feature>
<evidence type="ECO:0000256" key="1">
    <source>
        <dbReference type="SAM" id="MobiDB-lite"/>
    </source>
</evidence>
<evidence type="ECO:0000313" key="3">
    <source>
        <dbReference type="Proteomes" id="UP001240171"/>
    </source>
</evidence>
<comment type="caution">
    <text evidence="2">The sequence shown here is derived from an EMBL/GenBank/DDBJ whole genome shotgun (WGS) entry which is preliminary data.</text>
</comment>
<accession>A0ABT9CHT5</accession>
<name>A0ABT9CHT5_9BACL</name>
<organism evidence="2 3">
    <name type="scientific">Paenibacillus lacisoli</name>
    <dbReference type="NCBI Taxonomy" id="3064525"/>
    <lineage>
        <taxon>Bacteria</taxon>
        <taxon>Bacillati</taxon>
        <taxon>Bacillota</taxon>
        <taxon>Bacilli</taxon>
        <taxon>Bacillales</taxon>
        <taxon>Paenibacillaceae</taxon>
        <taxon>Paenibacillus</taxon>
    </lineage>
</organism>
<proteinExistence type="predicted"/>
<protein>
    <submittedName>
        <fullName evidence="2">Tail tape measure protein</fullName>
    </submittedName>
</protein>
<reference evidence="2 3" key="1">
    <citation type="submission" date="2023-07" db="EMBL/GenBank/DDBJ databases">
        <title>Paenibacillus sp. JX-17 nov. isolated from soil.</title>
        <authorList>
            <person name="Wan Y."/>
            <person name="Liu B."/>
        </authorList>
    </citation>
    <scope>NUCLEOTIDE SEQUENCE [LARGE SCALE GENOMIC DNA]</scope>
    <source>
        <strain evidence="2 3">JX-17</strain>
    </source>
</reference>
<dbReference type="RefSeq" id="WP_305025645.1">
    <property type="nucleotide sequence ID" value="NZ_JAUQTB010000016.1"/>
</dbReference>
<sequence length="1112" mass="117533">MTTATTSVTVPFEARDLLSGAVRKMRSVIQGATDDLIDFRRTSGDIGEDFVSSSRRAKESAADLGREIGGAADEARRMDSFQMGDLFGRARHGADDFRTMVHRAESEVRGMSDAHVQLKAHDGITPVLDGISSRLSNLAAAAGGIIIGSGVKDAMFGDVTDYYSASARSAAFMPADVREQGLSTADELYLKGYFSSRSDAANQLADAAPLVSDKSQISNFLASSAKIQKLRPDSGAEEINRALTQSASTFKESYDQVADSMLYAFEKVGDRQQDLFDTFWEYSGYFKKTGANSGQMANFLTQSMQNGSFNFDKPADFIKETFGGKALNTGDMANYFTLRGAGKNEAQHQAQAFTDDINSGDQQRVKGAIMALVGDLASQTANELKQSLTTLGSATAEDNGDAIMKTYQVPFQQAPSSITGTTDRLVNAQKAANPMQDYIETRRQIDKQMQDIGANLSSAALPVMKEFNSLISDNQAEISALGTKIADFVSGVTSFYNEHFSVVNKMIIGLLGIVAVKKTAEGIKKTYDLFSGTRESRKGGPFKTESAGNAESITVRATHVYINGPVSGDRGRGDQKRKKRGGSRKGGARGTGPSSTGSRKSNWFGGRRNQAPEIDIPKKGLFETGTSKSIWSRMGSGSKWLKGASGLLKGVAVIGTAANVGIGAYDMYQTAKDEGWKEAISTKGGSTAGSLVGGVAGGALGSLAGPIGTAAGAAVGSWAGEKLGALADSAGWTRATVDFVSSTTSAIKSWFGFGKKEQPAKPAPPPEAKVTFGNMTPENAQKIRETFTSFQQDVAKNGMKHALTNALDQSGVTKAADILKDKLVGVFKGTDSKKAKDNIHAVGAVSSKSTTSTKQLGQAVGVMWKGSNSLQAQQNVRAVGTAAQRTGEKAKQMGQTAKGSTQEIVRGAAQAGRSFSGVSSAAQSAASQTRQHLLSLRNISSEGSSWGSNLISMVASGIRSKFPTLTSVVSQAADVIRKYLGFHSPTEEGPASDSDRWAGNFVNMFADGLRHEPIQDQMKRMAGAMRSGIEGMQSTSLTTAEGPIPVASSLSIPAPAANRSVTIQSIQMDFGSLGPGISNFNDFAAALKSPQGRSLIRQVFGEELYNVLEMGG</sequence>